<evidence type="ECO:0000313" key="1">
    <source>
        <dbReference type="EMBL" id="AGZ43085.1"/>
    </source>
</evidence>
<keyword evidence="2" id="KW-1185">Reference proteome</keyword>
<accession>U5W540</accession>
<dbReference type="GO" id="GO:0016874">
    <property type="term" value="F:ligase activity"/>
    <property type="evidence" value="ECO:0007669"/>
    <property type="project" value="UniProtKB-KW"/>
</dbReference>
<dbReference type="PATRIC" id="fig|1246995.3.peg.4879"/>
<dbReference type="InterPro" id="IPR017523">
    <property type="entry name" value="Rv3268"/>
</dbReference>
<dbReference type="Proteomes" id="UP000017746">
    <property type="component" value="Chromosome"/>
</dbReference>
<proteinExistence type="predicted"/>
<dbReference type="STRING" id="1246995.AFR_24085"/>
<dbReference type="eggNOG" id="COG0318">
    <property type="taxonomic scope" value="Bacteria"/>
</dbReference>
<sequence>MPSSTTADLSVLLPGTDRPLLTYYDDATGERTELSATDLGGWAARTAGLLRDDCGLQPGAHVGILLPPHWQTAAILLGAWSSGIAISFRSWARAGLQPAPERPLDAVFVSRKRLDSWLEEVPPSRHRYVLSLAADGARPDDVPAGYLDFVTEVLRHPETTPAYAAVTPDREASTDGTSYAEWGEIAHSIAASLTLRPGDRLLVDASEHEEPVQWLLAPLAAGASIVLCANLDRDRLDARIASEGVTRVI</sequence>
<keyword evidence="1" id="KW-0436">Ligase</keyword>
<reference evidence="1 2" key="1">
    <citation type="journal article" date="2014" name="J. Biotechnol.">
        <title>Complete genome sequence of the actinobacterium Actinoplanes friuliensis HAG 010964, producer of the lipopeptide antibiotic friulimycin.</title>
        <authorList>
            <person name="Ruckert C."/>
            <person name="Szczepanowski R."/>
            <person name="Albersmeier A."/>
            <person name="Goesmann A."/>
            <person name="Fischer N."/>
            <person name="Steinkamper A."/>
            <person name="Puhler A."/>
            <person name="Biener R."/>
            <person name="Schwartz D."/>
            <person name="Kalinowski J."/>
        </authorList>
    </citation>
    <scope>NUCLEOTIDE SEQUENCE [LARGE SCALE GENOMIC DNA]</scope>
    <source>
        <strain evidence="1 2">DSM 7358</strain>
    </source>
</reference>
<dbReference type="InterPro" id="IPR042099">
    <property type="entry name" value="ANL_N_sf"/>
</dbReference>
<dbReference type="KEGG" id="afs:AFR_24085"/>
<evidence type="ECO:0000313" key="2">
    <source>
        <dbReference type="Proteomes" id="UP000017746"/>
    </source>
</evidence>
<dbReference type="RefSeq" id="WP_023363675.1">
    <property type="nucleotide sequence ID" value="NC_022657.1"/>
</dbReference>
<gene>
    <name evidence="1" type="ORF">AFR_24085</name>
</gene>
<organism evidence="1 2">
    <name type="scientific">Actinoplanes friuliensis DSM 7358</name>
    <dbReference type="NCBI Taxonomy" id="1246995"/>
    <lineage>
        <taxon>Bacteria</taxon>
        <taxon>Bacillati</taxon>
        <taxon>Actinomycetota</taxon>
        <taxon>Actinomycetes</taxon>
        <taxon>Micromonosporales</taxon>
        <taxon>Micromonosporaceae</taxon>
        <taxon>Actinoplanes</taxon>
    </lineage>
</organism>
<dbReference type="HOGENOM" id="CLU_076053_1_0_11"/>
<dbReference type="AlphaFoldDB" id="U5W540"/>
<name>U5W540_9ACTN</name>
<dbReference type="EMBL" id="CP006272">
    <property type="protein sequence ID" value="AGZ43085.1"/>
    <property type="molecule type" value="Genomic_DNA"/>
</dbReference>
<dbReference type="SUPFAM" id="SSF56801">
    <property type="entry name" value="Acetyl-CoA synthetase-like"/>
    <property type="match status" value="1"/>
</dbReference>
<dbReference type="NCBIfam" id="TIGR03089">
    <property type="entry name" value="TIGR03089 family protein"/>
    <property type="match status" value="1"/>
</dbReference>
<dbReference type="Gene3D" id="3.40.50.12780">
    <property type="entry name" value="N-terminal domain of ligase-like"/>
    <property type="match status" value="1"/>
</dbReference>
<protein>
    <submittedName>
        <fullName evidence="1">AMP-dependent synthetase and ligase</fullName>
    </submittedName>
</protein>
<dbReference type="OrthoDB" id="3396763at2"/>